<reference evidence="2 3" key="1">
    <citation type="submission" date="2015-09" db="EMBL/GenBank/DDBJ databases">
        <authorList>
            <consortium name="Pathogen Informatics"/>
        </authorList>
    </citation>
    <scope>NUCLEOTIDE SEQUENCE [LARGE SCALE GENOMIC DNA]</scope>
    <source>
        <strain evidence="2 3">2789STDY5608860</strain>
    </source>
</reference>
<gene>
    <name evidence="2" type="ORF">ERS852417_02571</name>
</gene>
<dbReference type="AlphaFoldDB" id="A0A174G3F8"/>
<evidence type="ECO:0000259" key="1">
    <source>
        <dbReference type="Pfam" id="PF14082"/>
    </source>
</evidence>
<dbReference type="EMBL" id="CYYW01000023">
    <property type="protein sequence ID" value="CUO55678.1"/>
    <property type="molecule type" value="Genomic_DNA"/>
</dbReference>
<dbReference type="InterPro" id="IPR025359">
    <property type="entry name" value="SduA_C"/>
</dbReference>
<evidence type="ECO:0000313" key="3">
    <source>
        <dbReference type="Proteomes" id="UP000095384"/>
    </source>
</evidence>
<sequence length="212" mass="25252">MEELQIAKLPSNFKVYEIDDYHAINCDKEAKNFLDIINEAKKENDVQRYIKSNQKWFIPLSILKAYDFGHHFSCVVPEFQLGSQYRLDYLLVGKNSLGYQFVFVEFEDVNVDFRIKTANAETEKVRKGLNQIRDWKRWIDQNRAYFFASEGIKEFANNVPSWGFRYCLVVSRRDRMDEISNQLRGEMQSETRVTIMTYDRLVEYVERLHNGI</sequence>
<feature type="domain" description="Shedu protein SduA C-terminal" evidence="1">
    <location>
        <begin position="41"/>
        <end position="202"/>
    </location>
</feature>
<dbReference type="Pfam" id="PF14082">
    <property type="entry name" value="SduA_C"/>
    <property type="match status" value="1"/>
</dbReference>
<evidence type="ECO:0000313" key="2">
    <source>
        <dbReference type="EMBL" id="CUO55678.1"/>
    </source>
</evidence>
<organism evidence="2 3">
    <name type="scientific">Agathobacter rectalis</name>
    <dbReference type="NCBI Taxonomy" id="39491"/>
    <lineage>
        <taxon>Bacteria</taxon>
        <taxon>Bacillati</taxon>
        <taxon>Bacillota</taxon>
        <taxon>Clostridia</taxon>
        <taxon>Lachnospirales</taxon>
        <taxon>Lachnospiraceae</taxon>
        <taxon>Agathobacter</taxon>
    </lineage>
</organism>
<name>A0A174G3F8_9FIRM</name>
<protein>
    <recommendedName>
        <fullName evidence="1">Shedu protein SduA C-terminal domain-containing protein</fullName>
    </recommendedName>
</protein>
<proteinExistence type="predicted"/>
<accession>A0A174G3F8</accession>
<dbReference type="RefSeq" id="WP_015567842.1">
    <property type="nucleotide sequence ID" value="NZ_CYYW01000023.1"/>
</dbReference>
<dbReference type="Proteomes" id="UP000095384">
    <property type="component" value="Unassembled WGS sequence"/>
</dbReference>